<dbReference type="EMBL" id="CP000828">
    <property type="protein sequence ID" value="ABW28101.1"/>
    <property type="molecule type" value="Genomic_DNA"/>
</dbReference>
<reference evidence="1 2" key="1">
    <citation type="journal article" date="2008" name="Proc. Natl. Acad. Sci. U.S.A.">
        <title>Niche adaptation and genome expansion in the chlorophyll d-producing cyanobacterium Acaryochloris marina.</title>
        <authorList>
            <person name="Swingley W.D."/>
            <person name="Chen M."/>
            <person name="Cheung P.C."/>
            <person name="Conrad A.L."/>
            <person name="Dejesa L.C."/>
            <person name="Hao J."/>
            <person name="Honchak B.M."/>
            <person name="Karbach L.E."/>
            <person name="Kurdoglu A."/>
            <person name="Lahiri S."/>
            <person name="Mastrian S.D."/>
            <person name="Miyashita H."/>
            <person name="Page L."/>
            <person name="Ramakrishna P."/>
            <person name="Satoh S."/>
            <person name="Sattley W.M."/>
            <person name="Shimada Y."/>
            <person name="Taylor H.L."/>
            <person name="Tomo T."/>
            <person name="Tsuchiya T."/>
            <person name="Wang Z.T."/>
            <person name="Raymond J."/>
            <person name="Mimuro M."/>
            <person name="Blankenship R.E."/>
            <person name="Touchman J.W."/>
        </authorList>
    </citation>
    <scope>NUCLEOTIDE SEQUENCE [LARGE SCALE GENOMIC DNA]</scope>
    <source>
        <strain evidence="2">MBIC 11017</strain>
    </source>
</reference>
<dbReference type="HOGENOM" id="CLU_1559579_0_0_3"/>
<dbReference type="STRING" id="329726.AM1_3105"/>
<dbReference type="OrthoDB" id="571755at2"/>
<proteinExistence type="predicted"/>
<name>B0CDN2_ACAM1</name>
<keyword evidence="2" id="KW-1185">Reference proteome</keyword>
<evidence type="ECO:0000313" key="2">
    <source>
        <dbReference type="Proteomes" id="UP000000268"/>
    </source>
</evidence>
<dbReference type="RefSeq" id="WP_012163529.1">
    <property type="nucleotide sequence ID" value="NC_009925.1"/>
</dbReference>
<protein>
    <submittedName>
        <fullName evidence="1">Uncharacterized protein</fullName>
    </submittedName>
</protein>
<sequence>MTIAVSYQERFLSCLEPGDDPEFWKIAISTLFQDVVAELDACPTKRPVYAQLGACSHWLRPHQTRWKAAGGFAWPTGYGGSGFSRLGLPEFDWSILMVWDVGQRTWLPVDKFHEKRRFLFRAALPTRTKRHLQAAAHTVWVPGKPSQADQKSTMFYGFRKVNEQWTCVTHD</sequence>
<dbReference type="Proteomes" id="UP000000268">
    <property type="component" value="Chromosome"/>
</dbReference>
<evidence type="ECO:0000313" key="1">
    <source>
        <dbReference type="EMBL" id="ABW28101.1"/>
    </source>
</evidence>
<organism evidence="1 2">
    <name type="scientific">Acaryochloris marina (strain MBIC 11017)</name>
    <dbReference type="NCBI Taxonomy" id="329726"/>
    <lineage>
        <taxon>Bacteria</taxon>
        <taxon>Bacillati</taxon>
        <taxon>Cyanobacteriota</taxon>
        <taxon>Cyanophyceae</taxon>
        <taxon>Acaryochloridales</taxon>
        <taxon>Acaryochloridaceae</taxon>
        <taxon>Acaryochloris</taxon>
    </lineage>
</organism>
<dbReference type="AlphaFoldDB" id="B0CDN2"/>
<accession>B0CDN2</accession>
<gene>
    <name evidence="1" type="ordered locus">AM1_3105</name>
</gene>
<dbReference type="KEGG" id="amr:AM1_3105"/>